<protein>
    <submittedName>
        <fullName evidence="2">F-box-like domain superfamily</fullName>
    </submittedName>
</protein>
<dbReference type="InterPro" id="IPR013187">
    <property type="entry name" value="F-box-assoc_dom_typ3"/>
</dbReference>
<sequence length="385" mass="44198">MKRVRTNETISIGNSRKFSKKQGESDETHTFLPLDLIIEVLLKVPGRSLARFVIVSKQWLSIIRGKDFTKLYLTQSSTRPRLLFSVYRHLGPSKLFLQSFSQQDPSSGHHRLNVSMDPFHMYGFTPPVRGLICRQTDTKVMIGNPSTGQFLTLPRVKTNRRGLFSLFGYDPLNDVYKVLCMTVLRGHQNRGSRYVSEEHQVFTLGAKQKWRMLVCKYRHLPPPLTKGLCLNGILYYYAWIQNEGSLISFDLNSEDFNVIKLPHDIPCLVNYNGKIALTRQYSKFGPLDLWILEDARKQEWSKVSIVVPSWTDLVRNIFFMFRGTLSTGELIFAPVSKINPVYLISYDLKEDNAKQVEVGGGLVARQNLSLIVYLNHVESPMFLSK</sequence>
<evidence type="ECO:0000259" key="1">
    <source>
        <dbReference type="SMART" id="SM00256"/>
    </source>
</evidence>
<dbReference type="InterPro" id="IPR017451">
    <property type="entry name" value="F-box-assoc_interact_dom"/>
</dbReference>
<dbReference type="Pfam" id="PF08268">
    <property type="entry name" value="FBA_3"/>
    <property type="match status" value="1"/>
</dbReference>
<feature type="domain" description="F-box" evidence="1">
    <location>
        <begin position="32"/>
        <end position="72"/>
    </location>
</feature>
<dbReference type="NCBIfam" id="TIGR01640">
    <property type="entry name" value="F_box_assoc_1"/>
    <property type="match status" value="1"/>
</dbReference>
<dbReference type="Pfam" id="PF00646">
    <property type="entry name" value="F-box"/>
    <property type="match status" value="1"/>
</dbReference>
<evidence type="ECO:0000313" key="3">
    <source>
        <dbReference type="Proteomes" id="UP000694240"/>
    </source>
</evidence>
<dbReference type="PANTHER" id="PTHR31111:SF78">
    <property type="entry name" value="F-BOX ASSOCIATED UBIQUITINATION EFFECTOR FAMILY PROTEIN"/>
    <property type="match status" value="1"/>
</dbReference>
<dbReference type="InterPro" id="IPR001810">
    <property type="entry name" value="F-box_dom"/>
</dbReference>
<dbReference type="SMART" id="SM00256">
    <property type="entry name" value="FBOX"/>
    <property type="match status" value="1"/>
</dbReference>
<dbReference type="Proteomes" id="UP000694240">
    <property type="component" value="Chromosome 8"/>
</dbReference>
<organism evidence="2 3">
    <name type="scientific">Arabidopsis thaliana x Arabidopsis arenosa</name>
    <dbReference type="NCBI Taxonomy" id="1240361"/>
    <lineage>
        <taxon>Eukaryota</taxon>
        <taxon>Viridiplantae</taxon>
        <taxon>Streptophyta</taxon>
        <taxon>Embryophyta</taxon>
        <taxon>Tracheophyta</taxon>
        <taxon>Spermatophyta</taxon>
        <taxon>Magnoliopsida</taxon>
        <taxon>eudicotyledons</taxon>
        <taxon>Gunneridae</taxon>
        <taxon>Pentapetalae</taxon>
        <taxon>rosids</taxon>
        <taxon>malvids</taxon>
        <taxon>Brassicales</taxon>
        <taxon>Brassicaceae</taxon>
        <taxon>Camelineae</taxon>
        <taxon>Arabidopsis</taxon>
    </lineage>
</organism>
<proteinExistence type="predicted"/>
<dbReference type="EMBL" id="JAEFBK010000008">
    <property type="protein sequence ID" value="KAG7576016.1"/>
    <property type="molecule type" value="Genomic_DNA"/>
</dbReference>
<dbReference type="AlphaFoldDB" id="A0A8T2APR6"/>
<reference evidence="2 3" key="1">
    <citation type="submission" date="2020-12" db="EMBL/GenBank/DDBJ databases">
        <title>Concerted genomic and epigenomic changes stabilize Arabidopsis allopolyploids.</title>
        <authorList>
            <person name="Chen Z."/>
        </authorList>
    </citation>
    <scope>NUCLEOTIDE SEQUENCE [LARGE SCALE GENOMIC DNA]</scope>
    <source>
        <strain evidence="2">Allo738</strain>
        <tissue evidence="2">Leaf</tissue>
    </source>
</reference>
<name>A0A8T2APR6_9BRAS</name>
<dbReference type="PANTHER" id="PTHR31111">
    <property type="entry name" value="BNAA05G37150D PROTEIN-RELATED"/>
    <property type="match status" value="1"/>
</dbReference>
<keyword evidence="3" id="KW-1185">Reference proteome</keyword>
<accession>A0A8T2APR6</accession>
<comment type="caution">
    <text evidence="2">The sequence shown here is derived from an EMBL/GenBank/DDBJ whole genome shotgun (WGS) entry which is preliminary data.</text>
</comment>
<evidence type="ECO:0000313" key="2">
    <source>
        <dbReference type="EMBL" id="KAG7576016.1"/>
    </source>
</evidence>
<gene>
    <name evidence="2" type="ORF">ISN45_Aa03g004550</name>
</gene>